<protein>
    <submittedName>
        <fullName evidence="1">Uncharacterized protein</fullName>
    </submittedName>
</protein>
<sequence>MNLIQKRKVGVKTGSKHPLHYIRHSVITERIILELQSSQIVADTSLNKNISETDGCSPMMRFVNLCVKNHLQKSIISLCDLDLDPS</sequence>
<dbReference type="AlphaFoldDB" id="A0A9D4E496"/>
<evidence type="ECO:0000313" key="1">
    <source>
        <dbReference type="EMBL" id="KAH3771675.1"/>
    </source>
</evidence>
<accession>A0A9D4E496</accession>
<gene>
    <name evidence="1" type="ORF">DPMN_173002</name>
</gene>
<evidence type="ECO:0000313" key="2">
    <source>
        <dbReference type="Proteomes" id="UP000828390"/>
    </source>
</evidence>
<organism evidence="1 2">
    <name type="scientific">Dreissena polymorpha</name>
    <name type="common">Zebra mussel</name>
    <name type="synonym">Mytilus polymorpha</name>
    <dbReference type="NCBI Taxonomy" id="45954"/>
    <lineage>
        <taxon>Eukaryota</taxon>
        <taxon>Metazoa</taxon>
        <taxon>Spiralia</taxon>
        <taxon>Lophotrochozoa</taxon>
        <taxon>Mollusca</taxon>
        <taxon>Bivalvia</taxon>
        <taxon>Autobranchia</taxon>
        <taxon>Heteroconchia</taxon>
        <taxon>Euheterodonta</taxon>
        <taxon>Imparidentia</taxon>
        <taxon>Neoheterodontei</taxon>
        <taxon>Myida</taxon>
        <taxon>Dreissenoidea</taxon>
        <taxon>Dreissenidae</taxon>
        <taxon>Dreissena</taxon>
    </lineage>
</organism>
<proteinExistence type="predicted"/>
<name>A0A9D4E496_DREPO</name>
<dbReference type="EMBL" id="JAIWYP010000009">
    <property type="protein sequence ID" value="KAH3771675.1"/>
    <property type="molecule type" value="Genomic_DNA"/>
</dbReference>
<comment type="caution">
    <text evidence="1">The sequence shown here is derived from an EMBL/GenBank/DDBJ whole genome shotgun (WGS) entry which is preliminary data.</text>
</comment>
<reference evidence="1" key="1">
    <citation type="journal article" date="2019" name="bioRxiv">
        <title>The Genome of the Zebra Mussel, Dreissena polymorpha: A Resource for Invasive Species Research.</title>
        <authorList>
            <person name="McCartney M.A."/>
            <person name="Auch B."/>
            <person name="Kono T."/>
            <person name="Mallez S."/>
            <person name="Zhang Y."/>
            <person name="Obille A."/>
            <person name="Becker A."/>
            <person name="Abrahante J.E."/>
            <person name="Garbe J."/>
            <person name="Badalamenti J.P."/>
            <person name="Herman A."/>
            <person name="Mangelson H."/>
            <person name="Liachko I."/>
            <person name="Sullivan S."/>
            <person name="Sone E.D."/>
            <person name="Koren S."/>
            <person name="Silverstein K.A.T."/>
            <person name="Beckman K.B."/>
            <person name="Gohl D.M."/>
        </authorList>
    </citation>
    <scope>NUCLEOTIDE SEQUENCE</scope>
    <source>
        <strain evidence="1">Duluth1</strain>
        <tissue evidence="1">Whole animal</tissue>
    </source>
</reference>
<reference evidence="1" key="2">
    <citation type="submission" date="2020-11" db="EMBL/GenBank/DDBJ databases">
        <authorList>
            <person name="McCartney M.A."/>
            <person name="Auch B."/>
            <person name="Kono T."/>
            <person name="Mallez S."/>
            <person name="Becker A."/>
            <person name="Gohl D.M."/>
            <person name="Silverstein K.A.T."/>
            <person name="Koren S."/>
            <person name="Bechman K.B."/>
            <person name="Herman A."/>
            <person name="Abrahante J.E."/>
            <person name="Garbe J."/>
        </authorList>
    </citation>
    <scope>NUCLEOTIDE SEQUENCE</scope>
    <source>
        <strain evidence="1">Duluth1</strain>
        <tissue evidence="1">Whole animal</tissue>
    </source>
</reference>
<keyword evidence="2" id="KW-1185">Reference proteome</keyword>
<dbReference type="Proteomes" id="UP000828390">
    <property type="component" value="Unassembled WGS sequence"/>
</dbReference>